<organism evidence="6 7">
    <name type="scientific">Strongylocentrotus purpuratus</name>
    <name type="common">Purple sea urchin</name>
    <dbReference type="NCBI Taxonomy" id="7668"/>
    <lineage>
        <taxon>Eukaryota</taxon>
        <taxon>Metazoa</taxon>
        <taxon>Echinodermata</taxon>
        <taxon>Eleutherozoa</taxon>
        <taxon>Echinozoa</taxon>
        <taxon>Echinoidea</taxon>
        <taxon>Euechinoidea</taxon>
        <taxon>Echinacea</taxon>
        <taxon>Camarodonta</taxon>
        <taxon>Echinidea</taxon>
        <taxon>Strongylocentrotidae</taxon>
        <taxon>Strongylocentrotus</taxon>
    </lineage>
</organism>
<dbReference type="KEGG" id="spu:763209"/>
<dbReference type="GO" id="GO:0016020">
    <property type="term" value="C:membrane"/>
    <property type="evidence" value="ECO:0007669"/>
    <property type="project" value="UniProtKB-SubCell"/>
</dbReference>
<dbReference type="EnsemblMetazoa" id="XM_030983080">
    <property type="protein sequence ID" value="XP_030838940"/>
    <property type="gene ID" value="LOC763209"/>
</dbReference>
<dbReference type="InParanoid" id="A0A7M7NN64"/>
<dbReference type="OMA" id="MANVCHD"/>
<evidence type="ECO:0000256" key="4">
    <source>
        <dbReference type="ARBA" id="ARBA00023288"/>
    </source>
</evidence>
<keyword evidence="7" id="KW-1185">Reference proteome</keyword>
<proteinExistence type="inferred from homology"/>
<dbReference type="Pfam" id="PF07159">
    <property type="entry name" value="CYRIA-B_Rac1-bd"/>
    <property type="match status" value="1"/>
</dbReference>
<dbReference type="GeneID" id="763209"/>
<accession>A0A7M7NN64</accession>
<keyword evidence="3" id="KW-0472">Membrane</keyword>
<dbReference type="GO" id="GO:0030833">
    <property type="term" value="P:regulation of actin filament polymerization"/>
    <property type="evidence" value="ECO:0007669"/>
    <property type="project" value="InterPro"/>
</dbReference>
<reference evidence="6" key="2">
    <citation type="submission" date="2021-01" db="UniProtKB">
        <authorList>
            <consortium name="EnsemblMetazoa"/>
        </authorList>
    </citation>
    <scope>IDENTIFICATION</scope>
</reference>
<evidence type="ECO:0000256" key="1">
    <source>
        <dbReference type="ARBA" id="ARBA00004635"/>
    </source>
</evidence>
<evidence type="ECO:0000259" key="5">
    <source>
        <dbReference type="Pfam" id="PF07159"/>
    </source>
</evidence>
<name>A0A7M7NN64_STRPU</name>
<feature type="domain" description="CYRIA/CYRIB Rac1 binding" evidence="5">
    <location>
        <begin position="19"/>
        <end position="320"/>
    </location>
</feature>
<dbReference type="GO" id="GO:0031267">
    <property type="term" value="F:small GTPase binding"/>
    <property type="evidence" value="ECO:0007669"/>
    <property type="project" value="InterPro"/>
</dbReference>
<evidence type="ECO:0000256" key="2">
    <source>
        <dbReference type="ARBA" id="ARBA00005778"/>
    </source>
</evidence>
<evidence type="ECO:0000313" key="6">
    <source>
        <dbReference type="EnsemblMetazoa" id="XP_030838940"/>
    </source>
</evidence>
<dbReference type="InterPro" id="IPR009828">
    <property type="entry name" value="CYRIA/CYRIB_Rac1-bd"/>
</dbReference>
<reference evidence="7" key="1">
    <citation type="submission" date="2015-02" db="EMBL/GenBank/DDBJ databases">
        <title>Genome sequencing for Strongylocentrotus purpuratus.</title>
        <authorList>
            <person name="Murali S."/>
            <person name="Liu Y."/>
            <person name="Vee V."/>
            <person name="English A."/>
            <person name="Wang M."/>
            <person name="Skinner E."/>
            <person name="Han Y."/>
            <person name="Muzny D.M."/>
            <person name="Worley K.C."/>
            <person name="Gibbs R.A."/>
        </authorList>
    </citation>
    <scope>NUCLEOTIDE SEQUENCE</scope>
</reference>
<dbReference type="RefSeq" id="XP_030838940.1">
    <property type="nucleotide sequence ID" value="XM_030983080.1"/>
</dbReference>
<protein>
    <recommendedName>
        <fullName evidence="5">CYRIA/CYRIB Rac1 binding domain-containing protein</fullName>
    </recommendedName>
</protein>
<dbReference type="InterPro" id="IPR039789">
    <property type="entry name" value="CYRI"/>
</dbReference>
<dbReference type="Proteomes" id="UP000007110">
    <property type="component" value="Unassembled WGS sequence"/>
</dbReference>
<comment type="subcellular location">
    <subcellularLocation>
        <location evidence="1">Membrane</location>
        <topology evidence="1">Lipid-anchor</topology>
    </subcellularLocation>
</comment>
<dbReference type="FunCoup" id="A0A7M7NN64">
    <property type="interactions" value="325"/>
</dbReference>
<dbReference type="OrthoDB" id="60973at2759"/>
<dbReference type="EnsemblMetazoa" id="XM_030983079">
    <property type="protein sequence ID" value="XP_030838939"/>
    <property type="gene ID" value="LOC763209"/>
</dbReference>
<evidence type="ECO:0000313" key="7">
    <source>
        <dbReference type="Proteomes" id="UP000007110"/>
    </source>
</evidence>
<comment type="similarity">
    <text evidence="2">Belongs to the CYRI family.</text>
</comment>
<evidence type="ECO:0000256" key="3">
    <source>
        <dbReference type="ARBA" id="ARBA00023136"/>
    </source>
</evidence>
<dbReference type="AlphaFoldDB" id="A0A7M7NN64"/>
<keyword evidence="4" id="KW-0449">Lipoprotein</keyword>
<dbReference type="RefSeq" id="XP_030838939.1">
    <property type="nucleotide sequence ID" value="XM_030983079.1"/>
</dbReference>
<sequence length="326" mass="37306">MGNILKLLGRDEPPDNPRVYIDFEDAQPTDEEREVFDRTADILKELDSILEDVQKYSGAGEEIRQAITSPRDNDLQQLAWGAVCPLVARLKKYYEFSMKLDKVNQELLNALCTGTESPVHQLEQRQALAKQFAQVLHFTLKFDDLKMTNPSIQNDFSYYRRTLSRIKMANQPDPNRVAVNNEMANKMSLFYAHATPMLKTIVDSTIKFVSANKEVWCEKTTDVLSTMAQICRVMIDNPDFVARFQERNTVLFCLRVMVALIILYDHVHPVGAFDKSAPINVKSCVKVLKDQEPTEVEHLLNALRYNSKHLNDQDTPNGIRKVLLVS</sequence>
<dbReference type="PANTHER" id="PTHR12422">
    <property type="entry name" value="GH09096P"/>
    <property type="match status" value="1"/>
</dbReference>